<reference evidence="1 2" key="1">
    <citation type="journal article" date="2015" name="Int. J. Syst. Evol. Microbiol.">
        <title>Streptomyces gilvifuscus sp. nov., an actinomycete that produces antibacterial compounds isolated from soil.</title>
        <authorList>
            <person name="Nguyen T.M."/>
            <person name="Kim J."/>
        </authorList>
    </citation>
    <scope>NUCLEOTIDE SEQUENCE [LARGE SCALE GENOMIC DNA]</scope>
    <source>
        <strain evidence="1 2">T113</strain>
    </source>
</reference>
<proteinExistence type="predicted"/>
<evidence type="ECO:0000313" key="1">
    <source>
        <dbReference type="EMBL" id="MDC2956555.1"/>
    </source>
</evidence>
<accession>A0ABT5FVH1</accession>
<dbReference type="Proteomes" id="UP001221328">
    <property type="component" value="Unassembled WGS sequence"/>
</dbReference>
<dbReference type="EMBL" id="JAQOSK010000007">
    <property type="protein sequence ID" value="MDC2956555.1"/>
    <property type="molecule type" value="Genomic_DNA"/>
</dbReference>
<protein>
    <submittedName>
        <fullName evidence="1">Uncharacterized protein</fullName>
    </submittedName>
</protein>
<dbReference type="RefSeq" id="WP_272175934.1">
    <property type="nucleotide sequence ID" value="NZ_JAQOSK010000007.1"/>
</dbReference>
<sequence>MPWFSKRRRDEPASDFRDADVAIELSQADFRILVRVIEHARERMETVGGSDTDTIRNASGVELLPMLYPRVGTAVARGHAVAMLVSEIRHVEAAVINLESYGGHETVLVEGYALLKRLTALKERARVAETIDGILTLPRPAPHAPCG</sequence>
<gene>
    <name evidence="1" type="ORF">PO587_18960</name>
</gene>
<keyword evidence="2" id="KW-1185">Reference proteome</keyword>
<name>A0ABT5FVH1_9ACTN</name>
<evidence type="ECO:0000313" key="2">
    <source>
        <dbReference type="Proteomes" id="UP001221328"/>
    </source>
</evidence>
<organism evidence="1 2">
    <name type="scientific">Streptomyces gilvifuscus</name>
    <dbReference type="NCBI Taxonomy" id="1550617"/>
    <lineage>
        <taxon>Bacteria</taxon>
        <taxon>Bacillati</taxon>
        <taxon>Actinomycetota</taxon>
        <taxon>Actinomycetes</taxon>
        <taxon>Kitasatosporales</taxon>
        <taxon>Streptomycetaceae</taxon>
        <taxon>Streptomyces</taxon>
    </lineage>
</organism>
<comment type="caution">
    <text evidence="1">The sequence shown here is derived from an EMBL/GenBank/DDBJ whole genome shotgun (WGS) entry which is preliminary data.</text>
</comment>